<dbReference type="OrthoDB" id="5273847at2759"/>
<dbReference type="RefSeq" id="XP_040685546.1">
    <property type="nucleotide sequence ID" value="XM_040838718.1"/>
</dbReference>
<dbReference type="SUPFAM" id="SSF81383">
    <property type="entry name" value="F-box domain"/>
    <property type="match status" value="1"/>
</dbReference>
<organism evidence="2 3">
    <name type="scientific">Aspergillus wentii DTO 134E9</name>
    <dbReference type="NCBI Taxonomy" id="1073089"/>
    <lineage>
        <taxon>Eukaryota</taxon>
        <taxon>Fungi</taxon>
        <taxon>Dikarya</taxon>
        <taxon>Ascomycota</taxon>
        <taxon>Pezizomycotina</taxon>
        <taxon>Eurotiomycetes</taxon>
        <taxon>Eurotiomycetidae</taxon>
        <taxon>Eurotiales</taxon>
        <taxon>Aspergillaceae</taxon>
        <taxon>Aspergillus</taxon>
        <taxon>Aspergillus subgen. Cremei</taxon>
    </lineage>
</organism>
<evidence type="ECO:0000313" key="2">
    <source>
        <dbReference type="EMBL" id="OJJ31869.1"/>
    </source>
</evidence>
<dbReference type="EMBL" id="KV878215">
    <property type="protein sequence ID" value="OJJ31869.1"/>
    <property type="molecule type" value="Genomic_DNA"/>
</dbReference>
<reference evidence="3" key="1">
    <citation type="journal article" date="2017" name="Genome Biol.">
        <title>Comparative genomics reveals high biological diversity and specific adaptations in the industrially and medically important fungal genus Aspergillus.</title>
        <authorList>
            <person name="de Vries R.P."/>
            <person name="Riley R."/>
            <person name="Wiebenga A."/>
            <person name="Aguilar-Osorio G."/>
            <person name="Amillis S."/>
            <person name="Uchima C.A."/>
            <person name="Anderluh G."/>
            <person name="Asadollahi M."/>
            <person name="Askin M."/>
            <person name="Barry K."/>
            <person name="Battaglia E."/>
            <person name="Bayram O."/>
            <person name="Benocci T."/>
            <person name="Braus-Stromeyer S.A."/>
            <person name="Caldana C."/>
            <person name="Canovas D."/>
            <person name="Cerqueira G.C."/>
            <person name="Chen F."/>
            <person name="Chen W."/>
            <person name="Choi C."/>
            <person name="Clum A."/>
            <person name="Dos Santos R.A."/>
            <person name="Damasio A.R."/>
            <person name="Diallinas G."/>
            <person name="Emri T."/>
            <person name="Fekete E."/>
            <person name="Flipphi M."/>
            <person name="Freyberg S."/>
            <person name="Gallo A."/>
            <person name="Gournas C."/>
            <person name="Habgood R."/>
            <person name="Hainaut M."/>
            <person name="Harispe M.L."/>
            <person name="Henrissat B."/>
            <person name="Hilden K.S."/>
            <person name="Hope R."/>
            <person name="Hossain A."/>
            <person name="Karabika E."/>
            <person name="Karaffa L."/>
            <person name="Karanyi Z."/>
            <person name="Krasevec N."/>
            <person name="Kuo A."/>
            <person name="Kusch H."/>
            <person name="LaButti K."/>
            <person name="Lagendijk E.L."/>
            <person name="Lapidus A."/>
            <person name="Levasseur A."/>
            <person name="Lindquist E."/>
            <person name="Lipzen A."/>
            <person name="Logrieco A.F."/>
            <person name="MacCabe A."/>
            <person name="Maekelae M.R."/>
            <person name="Malavazi I."/>
            <person name="Melin P."/>
            <person name="Meyer V."/>
            <person name="Mielnichuk N."/>
            <person name="Miskei M."/>
            <person name="Molnar A.P."/>
            <person name="Mule G."/>
            <person name="Ngan C.Y."/>
            <person name="Orejas M."/>
            <person name="Orosz E."/>
            <person name="Ouedraogo J.P."/>
            <person name="Overkamp K.M."/>
            <person name="Park H.-S."/>
            <person name="Perrone G."/>
            <person name="Piumi F."/>
            <person name="Punt P.J."/>
            <person name="Ram A.F."/>
            <person name="Ramon A."/>
            <person name="Rauscher S."/>
            <person name="Record E."/>
            <person name="Riano-Pachon D.M."/>
            <person name="Robert V."/>
            <person name="Roehrig J."/>
            <person name="Ruller R."/>
            <person name="Salamov A."/>
            <person name="Salih N.S."/>
            <person name="Samson R.A."/>
            <person name="Sandor E."/>
            <person name="Sanguinetti M."/>
            <person name="Schuetze T."/>
            <person name="Sepcic K."/>
            <person name="Shelest E."/>
            <person name="Sherlock G."/>
            <person name="Sophianopoulou V."/>
            <person name="Squina F.M."/>
            <person name="Sun H."/>
            <person name="Susca A."/>
            <person name="Todd R.B."/>
            <person name="Tsang A."/>
            <person name="Unkles S.E."/>
            <person name="van de Wiele N."/>
            <person name="van Rossen-Uffink D."/>
            <person name="Oliveira J.V."/>
            <person name="Vesth T.C."/>
            <person name="Visser J."/>
            <person name="Yu J.-H."/>
            <person name="Zhou M."/>
            <person name="Andersen M.R."/>
            <person name="Archer D.B."/>
            <person name="Baker S.E."/>
            <person name="Benoit I."/>
            <person name="Brakhage A.A."/>
            <person name="Braus G.H."/>
            <person name="Fischer R."/>
            <person name="Frisvad J.C."/>
            <person name="Goldman G.H."/>
            <person name="Houbraken J."/>
            <person name="Oakley B."/>
            <person name="Pocsi I."/>
            <person name="Scazzocchio C."/>
            <person name="Seiboth B."/>
            <person name="vanKuyk P.A."/>
            <person name="Wortman J."/>
            <person name="Dyer P.S."/>
            <person name="Grigoriev I.V."/>
        </authorList>
    </citation>
    <scope>NUCLEOTIDE SEQUENCE [LARGE SCALE GENOMIC DNA]</scope>
    <source>
        <strain evidence="3">DTO 134E9</strain>
    </source>
</reference>
<dbReference type="InterPro" id="IPR001810">
    <property type="entry name" value="F-box_dom"/>
</dbReference>
<dbReference type="Pfam" id="PF24539">
    <property type="entry name" value="DUF7600"/>
    <property type="match status" value="1"/>
</dbReference>
<evidence type="ECO:0000313" key="3">
    <source>
        <dbReference type="Proteomes" id="UP000184383"/>
    </source>
</evidence>
<name>A0A1L9RAE0_ASPWE</name>
<dbReference type="InterPro" id="IPR056021">
    <property type="entry name" value="DUF7600"/>
</dbReference>
<dbReference type="PROSITE" id="PS50181">
    <property type="entry name" value="FBOX"/>
    <property type="match status" value="1"/>
</dbReference>
<dbReference type="STRING" id="1073089.A0A1L9RAE0"/>
<sequence>MFSCDICFGDANGKNYGNEEDAEIHWTSTIRALYPTSTGYRVTGVGLYHYGQDNHDYVLKLPADEQGRFLTLKIRNYDYYKKDTFLFHDACWTILKTYFYNVPIPWNRLVYALRLTSSRMVHQLRDLSYDGDRDSPNEPMSVNDVTSAKATIPAPTRRVLTRRRTKGCIPDDEIFMALPLEVRQEIAEYLPMRDFYNLRLASRTMGDLFFDRRFWASKFVLGGDRDFISCLKETTRQLKVKTHWQRLYIRSTSSNLSPSLYRRKTIWQRCCWLRDISLITAPSGHDSYHKDLVEADWDWKEVQAQLRCSDDLPLPQYPNYVQVRCNQGIRIPLSPGTIAVSVIKEMQITYITGLQFKTDKRVISLGHLVPGGVTANRYHHFQGFEVALGERGIHALKVINHGDTASLWIGETLEACITHRLIMQQRVDVLKACFDEYKMVKLAVGSKPLRVAKKQPPPSWMDYMMKNALWYPKIASGKLCFNEDSFSGGDILVPGYRPIVWTLFGDEDGSRLSSLTQMMIMVYRERFWKLVFFYGSEVSFTRGIDLGRLPDVPRNNGPVIRFPIDGPGGERIDSVQVVIRNKSSRISSRYFRSGTPLYYKVR</sequence>
<evidence type="ECO:0000259" key="1">
    <source>
        <dbReference type="PROSITE" id="PS50181"/>
    </source>
</evidence>
<proteinExistence type="predicted"/>
<gene>
    <name evidence="2" type="ORF">ASPWEDRAFT_641011</name>
</gene>
<feature type="domain" description="F-box" evidence="1">
    <location>
        <begin position="172"/>
        <end position="218"/>
    </location>
</feature>
<dbReference type="VEuPathDB" id="FungiDB:ASPWEDRAFT_641011"/>
<protein>
    <recommendedName>
        <fullName evidence="1">F-box domain-containing protein</fullName>
    </recommendedName>
</protein>
<dbReference type="GeneID" id="63754566"/>
<accession>A0A1L9RAE0</accession>
<dbReference type="Proteomes" id="UP000184383">
    <property type="component" value="Unassembled WGS sequence"/>
</dbReference>
<keyword evidence="3" id="KW-1185">Reference proteome</keyword>
<dbReference type="InterPro" id="IPR036047">
    <property type="entry name" value="F-box-like_dom_sf"/>
</dbReference>
<dbReference type="AlphaFoldDB" id="A0A1L9RAE0"/>